<dbReference type="AlphaFoldDB" id="A0AAW2ZAA3"/>
<dbReference type="SMART" id="SM00225">
    <property type="entry name" value="BTB"/>
    <property type="match status" value="1"/>
</dbReference>
<proteinExistence type="predicted"/>
<dbReference type="Pfam" id="PF00651">
    <property type="entry name" value="BTB"/>
    <property type="match status" value="1"/>
</dbReference>
<feature type="region of interest" description="Disordered" evidence="1">
    <location>
        <begin position="22"/>
        <end position="66"/>
    </location>
</feature>
<dbReference type="Proteomes" id="UP001431209">
    <property type="component" value="Unassembled WGS sequence"/>
</dbReference>
<reference evidence="3 4" key="1">
    <citation type="submission" date="2024-03" db="EMBL/GenBank/DDBJ databases">
        <title>The Acrasis kona genome and developmental transcriptomes reveal deep origins of eukaryotic multicellular pathways.</title>
        <authorList>
            <person name="Sheikh S."/>
            <person name="Fu C.-J."/>
            <person name="Brown M.W."/>
            <person name="Baldauf S.L."/>
        </authorList>
    </citation>
    <scope>NUCLEOTIDE SEQUENCE [LARGE SCALE GENOMIC DNA]</scope>
    <source>
        <strain evidence="3 4">ATCC MYA-3509</strain>
    </source>
</reference>
<name>A0AAW2ZAA3_9EUKA</name>
<sequence length="485" mass="55767">MKFFRKKRSPVRKAKPFEVYRDEEEIMVNSPSKSPKTTPKSTPKSTPRKSSALTKENDDDNGLNTSRKLASAAVKVKERITKPFSAIDNNLHGLSFDESNPENSKMIFGPIKFASNAGPTTSNNEQYDFDDLMVKEVHSPPRIPVAAENVFSPTKRVLYTDKTRPNDRLQLNSMSHIQEVSSSYNNFEQLSEHIKMSLNDKRFSDVVIRCGMSLEHKFYAHRIILSNRSRYFQSLFSATALDLREGRFSIDRPTMFADIFYTVLEYMYTGFVQLRLDNVLEVLSMSEEFGIDSLKILCERFITQNIDVNNACLLLEMSRTYNATELTQFVLQYIDQSTNIKLALASECCSKLSRDTFKCIIERETLQLQPNEEIQIFNSLIAWIKNHEDEHIDEILTLIRFPIMSPQQLSDIVEPSGIVPQELLFEAYRHHLVPQKSNHFYRFMHRNSHPTNKPKPSAEINQSASEVDTSLNGNQSSDEMSDIKL</sequence>
<dbReference type="InterPro" id="IPR000210">
    <property type="entry name" value="BTB/POZ_dom"/>
</dbReference>
<dbReference type="Pfam" id="PF07707">
    <property type="entry name" value="BACK"/>
    <property type="match status" value="1"/>
</dbReference>
<feature type="region of interest" description="Disordered" evidence="1">
    <location>
        <begin position="445"/>
        <end position="485"/>
    </location>
</feature>
<gene>
    <name evidence="3" type="ORF">AKO1_001736</name>
</gene>
<keyword evidence="4" id="KW-1185">Reference proteome</keyword>
<feature type="compositionally biased region" description="Low complexity" evidence="1">
    <location>
        <begin position="30"/>
        <end position="51"/>
    </location>
</feature>
<feature type="domain" description="BTB" evidence="2">
    <location>
        <begin position="204"/>
        <end position="276"/>
    </location>
</feature>
<dbReference type="InterPro" id="IPR011705">
    <property type="entry name" value="BACK"/>
</dbReference>
<accession>A0AAW2ZAA3</accession>
<evidence type="ECO:0000259" key="2">
    <source>
        <dbReference type="PROSITE" id="PS50097"/>
    </source>
</evidence>
<dbReference type="Gene3D" id="3.30.710.10">
    <property type="entry name" value="Potassium Channel Kv1.1, Chain A"/>
    <property type="match status" value="1"/>
</dbReference>
<evidence type="ECO:0000313" key="3">
    <source>
        <dbReference type="EMBL" id="KAL0486061.1"/>
    </source>
</evidence>
<dbReference type="SUPFAM" id="SSF54695">
    <property type="entry name" value="POZ domain"/>
    <property type="match status" value="1"/>
</dbReference>
<organism evidence="3 4">
    <name type="scientific">Acrasis kona</name>
    <dbReference type="NCBI Taxonomy" id="1008807"/>
    <lineage>
        <taxon>Eukaryota</taxon>
        <taxon>Discoba</taxon>
        <taxon>Heterolobosea</taxon>
        <taxon>Tetramitia</taxon>
        <taxon>Eutetramitia</taxon>
        <taxon>Acrasidae</taxon>
        <taxon>Acrasis</taxon>
    </lineage>
</organism>
<comment type="caution">
    <text evidence="3">The sequence shown here is derived from an EMBL/GenBank/DDBJ whole genome shotgun (WGS) entry which is preliminary data.</text>
</comment>
<dbReference type="PANTHER" id="PTHR24410">
    <property type="entry name" value="HL07962P-RELATED"/>
    <property type="match status" value="1"/>
</dbReference>
<protein>
    <submittedName>
        <fullName evidence="3">BTB/POZ domain-containing protein</fullName>
    </submittedName>
</protein>
<dbReference type="SMART" id="SM00875">
    <property type="entry name" value="BACK"/>
    <property type="match status" value="1"/>
</dbReference>
<dbReference type="Gene3D" id="1.25.40.420">
    <property type="match status" value="1"/>
</dbReference>
<evidence type="ECO:0000313" key="4">
    <source>
        <dbReference type="Proteomes" id="UP001431209"/>
    </source>
</evidence>
<evidence type="ECO:0000256" key="1">
    <source>
        <dbReference type="SAM" id="MobiDB-lite"/>
    </source>
</evidence>
<feature type="compositionally biased region" description="Polar residues" evidence="1">
    <location>
        <begin position="459"/>
        <end position="478"/>
    </location>
</feature>
<dbReference type="InterPro" id="IPR051481">
    <property type="entry name" value="BTB-POZ/Galectin-3-binding"/>
</dbReference>
<dbReference type="PANTHER" id="PTHR24410:SF23">
    <property type="entry name" value="BTB DOMAIN-CONTAINING PROTEIN-RELATED"/>
    <property type="match status" value="1"/>
</dbReference>
<dbReference type="EMBL" id="JAOPGA020001200">
    <property type="protein sequence ID" value="KAL0486061.1"/>
    <property type="molecule type" value="Genomic_DNA"/>
</dbReference>
<dbReference type="InterPro" id="IPR011333">
    <property type="entry name" value="SKP1/BTB/POZ_sf"/>
</dbReference>
<dbReference type="PROSITE" id="PS50097">
    <property type="entry name" value="BTB"/>
    <property type="match status" value="1"/>
</dbReference>